<feature type="transmembrane region" description="Helical" evidence="1">
    <location>
        <begin position="174"/>
        <end position="196"/>
    </location>
</feature>
<evidence type="ECO:0000256" key="1">
    <source>
        <dbReference type="SAM" id="Phobius"/>
    </source>
</evidence>
<proteinExistence type="predicted"/>
<dbReference type="AlphaFoldDB" id="A0A0F9RSD4"/>
<comment type="caution">
    <text evidence="2">The sequence shown here is derived from an EMBL/GenBank/DDBJ whole genome shotgun (WGS) entry which is preliminary data.</text>
</comment>
<organism evidence="2">
    <name type="scientific">marine sediment metagenome</name>
    <dbReference type="NCBI Taxonomy" id="412755"/>
    <lineage>
        <taxon>unclassified sequences</taxon>
        <taxon>metagenomes</taxon>
        <taxon>ecological metagenomes</taxon>
    </lineage>
</organism>
<keyword evidence="1" id="KW-1133">Transmembrane helix</keyword>
<keyword evidence="1" id="KW-0472">Membrane</keyword>
<evidence type="ECO:0008006" key="3">
    <source>
        <dbReference type="Google" id="ProtNLM"/>
    </source>
</evidence>
<evidence type="ECO:0000313" key="2">
    <source>
        <dbReference type="EMBL" id="KKN20238.1"/>
    </source>
</evidence>
<protein>
    <recommendedName>
        <fullName evidence="3">ABC-2 type transporter domain-containing protein</fullName>
    </recommendedName>
</protein>
<dbReference type="EMBL" id="LAZR01003262">
    <property type="protein sequence ID" value="KKN20238.1"/>
    <property type="molecule type" value="Genomic_DNA"/>
</dbReference>
<reference evidence="2" key="1">
    <citation type="journal article" date="2015" name="Nature">
        <title>Complex archaea that bridge the gap between prokaryotes and eukaryotes.</title>
        <authorList>
            <person name="Spang A."/>
            <person name="Saw J.H."/>
            <person name="Jorgensen S.L."/>
            <person name="Zaremba-Niedzwiedzka K."/>
            <person name="Martijn J."/>
            <person name="Lind A.E."/>
            <person name="van Eijk R."/>
            <person name="Schleper C."/>
            <person name="Guy L."/>
            <person name="Ettema T.J."/>
        </authorList>
    </citation>
    <scope>NUCLEOTIDE SEQUENCE</scope>
</reference>
<sequence length="284" mass="32616">MTNTKEEINSAQYIEEKIREKNVKEMVLNQQDKLINSIKIGFKTLLYSKKWLISVALVMIFLPVVILQEGGSIAFDHPDEAFVDVVFEMLFPTVFIFGCLLMCLPLSADEISDHSIELYLIKPIKREVYWFSRWIVVNITVYCVNIILYFAYFLFTHAFATNGLFAGIGENLHVFGRVAIFLLLVTIIYSGTFLLVGMIGNRGLLLCFIVAIFELFFVSMFFLSDSPFIPQNNLYEIANSILPDHVNFATPEELNLVSAQIYVTIFPIVVFFLGAFYLRVREFK</sequence>
<feature type="transmembrane region" description="Helical" evidence="1">
    <location>
        <begin position="128"/>
        <end position="154"/>
    </location>
</feature>
<feature type="transmembrane region" description="Helical" evidence="1">
    <location>
        <begin position="203"/>
        <end position="223"/>
    </location>
</feature>
<feature type="transmembrane region" description="Helical" evidence="1">
    <location>
        <begin position="259"/>
        <end position="278"/>
    </location>
</feature>
<name>A0A0F9RSD4_9ZZZZ</name>
<feature type="transmembrane region" description="Helical" evidence="1">
    <location>
        <begin position="89"/>
        <end position="108"/>
    </location>
</feature>
<keyword evidence="1" id="KW-0812">Transmembrane</keyword>
<accession>A0A0F9RSD4</accession>
<gene>
    <name evidence="2" type="ORF">LCGC14_0937710</name>
</gene>
<feature type="transmembrane region" description="Helical" evidence="1">
    <location>
        <begin position="51"/>
        <end position="69"/>
    </location>
</feature>